<accession>A0A9W8A8Q4</accession>
<dbReference type="EMBL" id="JANBPT010000463">
    <property type="protein sequence ID" value="KAJ1919781.1"/>
    <property type="molecule type" value="Genomic_DNA"/>
</dbReference>
<organism evidence="1 2">
    <name type="scientific">Tieghemiomyces parasiticus</name>
    <dbReference type="NCBI Taxonomy" id="78921"/>
    <lineage>
        <taxon>Eukaryota</taxon>
        <taxon>Fungi</taxon>
        <taxon>Fungi incertae sedis</taxon>
        <taxon>Zoopagomycota</taxon>
        <taxon>Kickxellomycotina</taxon>
        <taxon>Dimargaritomycetes</taxon>
        <taxon>Dimargaritales</taxon>
        <taxon>Dimargaritaceae</taxon>
        <taxon>Tieghemiomyces</taxon>
    </lineage>
</organism>
<evidence type="ECO:0000313" key="1">
    <source>
        <dbReference type="EMBL" id="KAJ1919781.1"/>
    </source>
</evidence>
<protein>
    <submittedName>
        <fullName evidence="1">Uncharacterized protein</fullName>
    </submittedName>
</protein>
<proteinExistence type="predicted"/>
<gene>
    <name evidence="1" type="ORF">IWQ60_007167</name>
</gene>
<sequence>MRLKPASRSVSMATIEQRWVPMPPALLTQVQYMLDASMSIIADLSEAKVPRMAKDHEMSSIKYEDLEDCVRSHETSLLHDLDYLYALEVQSENQENHLDPTGQLNPLAATDHSSLLIQDLAEAPSVEEVSKHSVELGLDSDSAYQARQVLSLAASSGYEPHQDDGLQNIQVALCQGLVRFLRHADETEEFYRKLELVRHRLAHLMDRLGVQIP</sequence>
<dbReference type="Proteomes" id="UP001150569">
    <property type="component" value="Unassembled WGS sequence"/>
</dbReference>
<comment type="caution">
    <text evidence="1">The sequence shown here is derived from an EMBL/GenBank/DDBJ whole genome shotgun (WGS) entry which is preliminary data.</text>
</comment>
<dbReference type="OrthoDB" id="10470394at2759"/>
<name>A0A9W8A8Q4_9FUNG</name>
<dbReference type="AlphaFoldDB" id="A0A9W8A8Q4"/>
<evidence type="ECO:0000313" key="2">
    <source>
        <dbReference type="Proteomes" id="UP001150569"/>
    </source>
</evidence>
<reference evidence="1" key="1">
    <citation type="submission" date="2022-07" db="EMBL/GenBank/DDBJ databases">
        <title>Phylogenomic reconstructions and comparative analyses of Kickxellomycotina fungi.</title>
        <authorList>
            <person name="Reynolds N.K."/>
            <person name="Stajich J.E."/>
            <person name="Barry K."/>
            <person name="Grigoriev I.V."/>
            <person name="Crous P."/>
            <person name="Smith M.E."/>
        </authorList>
    </citation>
    <scope>NUCLEOTIDE SEQUENCE</scope>
    <source>
        <strain evidence="1">RSA 861</strain>
    </source>
</reference>
<keyword evidence="2" id="KW-1185">Reference proteome</keyword>